<protein>
    <recommendedName>
        <fullName evidence="3">Purple acid phosphatase N-terminal domain-containing protein</fullName>
    </recommendedName>
</protein>
<gene>
    <name evidence="4" type="ORF">Taro_004779</name>
</gene>
<dbReference type="OrthoDB" id="1932377at2759"/>
<feature type="non-terminal residue" evidence="4">
    <location>
        <position position="129"/>
    </location>
</feature>
<feature type="chain" id="PRO_5032444940" description="Purple acid phosphatase N-terminal domain-containing protein" evidence="2">
    <location>
        <begin position="29"/>
        <end position="129"/>
    </location>
</feature>
<dbReference type="SUPFAM" id="SSF49363">
    <property type="entry name" value="Purple acid phosphatase, N-terminal domain"/>
    <property type="match status" value="1"/>
</dbReference>
<dbReference type="PANTHER" id="PTHR22953:SF86">
    <property type="entry name" value="PURPLE ACID PHOSPHATASE 10"/>
    <property type="match status" value="1"/>
</dbReference>
<dbReference type="InterPro" id="IPR015914">
    <property type="entry name" value="PAPs_N"/>
</dbReference>
<dbReference type="PANTHER" id="PTHR22953">
    <property type="entry name" value="ACID PHOSPHATASE RELATED"/>
    <property type="match status" value="1"/>
</dbReference>
<evidence type="ECO:0000256" key="2">
    <source>
        <dbReference type="SAM" id="SignalP"/>
    </source>
</evidence>
<keyword evidence="5" id="KW-1185">Reference proteome</keyword>
<sequence length="129" mass="14101">MGWKPMALLAVGFAVAVLLMSAAPVCRAGVTSAFVRVDQKAVDMPLNADVFRVPPGYNAPQQVHITQGDHDGRAVIVSWVTPSEPGSSTVHYGTSAHELDRRAEGTMTKYKFYNYTSGYIHHTVLRNLK</sequence>
<dbReference type="GO" id="GO:0046872">
    <property type="term" value="F:metal ion binding"/>
    <property type="evidence" value="ECO:0007669"/>
    <property type="project" value="InterPro"/>
</dbReference>
<accession>A0A843TR18</accession>
<organism evidence="4 5">
    <name type="scientific">Colocasia esculenta</name>
    <name type="common">Wild taro</name>
    <name type="synonym">Arum esculentum</name>
    <dbReference type="NCBI Taxonomy" id="4460"/>
    <lineage>
        <taxon>Eukaryota</taxon>
        <taxon>Viridiplantae</taxon>
        <taxon>Streptophyta</taxon>
        <taxon>Embryophyta</taxon>
        <taxon>Tracheophyta</taxon>
        <taxon>Spermatophyta</taxon>
        <taxon>Magnoliopsida</taxon>
        <taxon>Liliopsida</taxon>
        <taxon>Araceae</taxon>
        <taxon>Aroideae</taxon>
        <taxon>Colocasieae</taxon>
        <taxon>Colocasia</taxon>
    </lineage>
</organism>
<name>A0A843TR18_COLES</name>
<dbReference type="EMBL" id="NMUH01000129">
    <property type="protein sequence ID" value="MQL72427.1"/>
    <property type="molecule type" value="Genomic_DNA"/>
</dbReference>
<keyword evidence="1 2" id="KW-0732">Signal</keyword>
<dbReference type="Proteomes" id="UP000652761">
    <property type="component" value="Unassembled WGS sequence"/>
</dbReference>
<proteinExistence type="predicted"/>
<dbReference type="InterPro" id="IPR039331">
    <property type="entry name" value="PAPs-like"/>
</dbReference>
<evidence type="ECO:0000313" key="5">
    <source>
        <dbReference type="Proteomes" id="UP000652761"/>
    </source>
</evidence>
<reference evidence="4" key="1">
    <citation type="submission" date="2017-07" db="EMBL/GenBank/DDBJ databases">
        <title>Taro Niue Genome Assembly and Annotation.</title>
        <authorList>
            <person name="Atibalentja N."/>
            <person name="Keating K."/>
            <person name="Fields C.J."/>
        </authorList>
    </citation>
    <scope>NUCLEOTIDE SEQUENCE</scope>
    <source>
        <strain evidence="4">Niue_2</strain>
        <tissue evidence="4">Leaf</tissue>
    </source>
</reference>
<dbReference type="InterPro" id="IPR008963">
    <property type="entry name" value="Purple_acid_Pase-like_N"/>
</dbReference>
<evidence type="ECO:0000256" key="1">
    <source>
        <dbReference type="ARBA" id="ARBA00022729"/>
    </source>
</evidence>
<dbReference type="AlphaFoldDB" id="A0A843TR18"/>
<evidence type="ECO:0000259" key="3">
    <source>
        <dbReference type="Pfam" id="PF16656"/>
    </source>
</evidence>
<comment type="caution">
    <text evidence="4">The sequence shown here is derived from an EMBL/GenBank/DDBJ whole genome shotgun (WGS) entry which is preliminary data.</text>
</comment>
<dbReference type="Pfam" id="PF16656">
    <property type="entry name" value="Pur_ac_phosph_N"/>
    <property type="match status" value="1"/>
</dbReference>
<dbReference type="GO" id="GO:0003993">
    <property type="term" value="F:acid phosphatase activity"/>
    <property type="evidence" value="ECO:0007669"/>
    <property type="project" value="InterPro"/>
</dbReference>
<feature type="signal peptide" evidence="2">
    <location>
        <begin position="1"/>
        <end position="28"/>
    </location>
</feature>
<evidence type="ECO:0000313" key="4">
    <source>
        <dbReference type="EMBL" id="MQL72427.1"/>
    </source>
</evidence>
<dbReference type="Gene3D" id="2.60.40.380">
    <property type="entry name" value="Purple acid phosphatase-like, N-terminal"/>
    <property type="match status" value="1"/>
</dbReference>
<feature type="domain" description="Purple acid phosphatase N-terminal" evidence="3">
    <location>
        <begin position="60"/>
        <end position="129"/>
    </location>
</feature>